<dbReference type="InterPro" id="IPR036875">
    <property type="entry name" value="Znf_CCHC_sf"/>
</dbReference>
<keyword evidence="5" id="KW-1185">Reference proteome</keyword>
<dbReference type="Pfam" id="PF00098">
    <property type="entry name" value="zf-CCHC"/>
    <property type="match status" value="1"/>
</dbReference>
<dbReference type="SMART" id="SM00343">
    <property type="entry name" value="ZnF_C2HC"/>
    <property type="match status" value="2"/>
</dbReference>
<protein>
    <recommendedName>
        <fullName evidence="2">CCHC-type domain-containing protein</fullName>
    </recommendedName>
</protein>
<keyword evidence="1" id="KW-0479">Metal-binding</keyword>
<dbReference type="PROSITE" id="PS50158">
    <property type="entry name" value="ZF_CCHC"/>
    <property type="match status" value="2"/>
</dbReference>
<accession>A0A813FVM6</accession>
<dbReference type="OMA" id="YESIAWQ"/>
<keyword evidence="1" id="KW-0862">Zinc</keyword>
<dbReference type="Gene3D" id="4.10.60.10">
    <property type="entry name" value="Zinc finger, CCHC-type"/>
    <property type="match status" value="1"/>
</dbReference>
<feature type="domain" description="CCHC-type" evidence="2">
    <location>
        <begin position="11"/>
        <end position="24"/>
    </location>
</feature>
<dbReference type="EMBL" id="CAJNNV010026391">
    <property type="protein sequence ID" value="CAE8618065.1"/>
    <property type="molecule type" value="Genomic_DNA"/>
</dbReference>
<dbReference type="InterPro" id="IPR001878">
    <property type="entry name" value="Znf_CCHC"/>
</dbReference>
<comment type="caution">
    <text evidence="3">The sequence shown here is derived from an EMBL/GenBank/DDBJ whole genome shotgun (WGS) entry which is preliminary data.</text>
</comment>
<dbReference type="EMBL" id="CAJNNW010037138">
    <property type="protein sequence ID" value="CAE8739680.1"/>
    <property type="molecule type" value="Genomic_DNA"/>
</dbReference>
<keyword evidence="1" id="KW-0863">Zinc-finger</keyword>
<reference evidence="3" key="1">
    <citation type="submission" date="2021-02" db="EMBL/GenBank/DDBJ databases">
        <authorList>
            <person name="Dougan E. K."/>
            <person name="Rhodes N."/>
            <person name="Thang M."/>
            <person name="Chan C."/>
        </authorList>
    </citation>
    <scope>NUCLEOTIDE SEQUENCE</scope>
</reference>
<dbReference type="SUPFAM" id="SSF57756">
    <property type="entry name" value="Retrovirus zinc finger-like domains"/>
    <property type="match status" value="1"/>
</dbReference>
<organism evidence="3 5">
    <name type="scientific">Polarella glacialis</name>
    <name type="common">Dinoflagellate</name>
    <dbReference type="NCBI Taxonomy" id="89957"/>
    <lineage>
        <taxon>Eukaryota</taxon>
        <taxon>Sar</taxon>
        <taxon>Alveolata</taxon>
        <taxon>Dinophyceae</taxon>
        <taxon>Suessiales</taxon>
        <taxon>Suessiaceae</taxon>
        <taxon>Polarella</taxon>
    </lineage>
</organism>
<dbReference type="OrthoDB" id="445525at2759"/>
<dbReference type="GO" id="GO:0003676">
    <property type="term" value="F:nucleic acid binding"/>
    <property type="evidence" value="ECO:0007669"/>
    <property type="project" value="InterPro"/>
</dbReference>
<evidence type="ECO:0000259" key="2">
    <source>
        <dbReference type="PROSITE" id="PS50158"/>
    </source>
</evidence>
<dbReference type="Proteomes" id="UP000626109">
    <property type="component" value="Unassembled WGS sequence"/>
</dbReference>
<feature type="domain" description="CCHC-type" evidence="2">
    <location>
        <begin position="35"/>
        <end position="51"/>
    </location>
</feature>
<evidence type="ECO:0000313" key="5">
    <source>
        <dbReference type="Proteomes" id="UP000654075"/>
    </source>
</evidence>
<evidence type="ECO:0000313" key="4">
    <source>
        <dbReference type="EMBL" id="CAE8739680.1"/>
    </source>
</evidence>
<dbReference type="AlphaFoldDB" id="A0A813FVM6"/>
<dbReference type="GO" id="GO:0008270">
    <property type="term" value="F:zinc ion binding"/>
    <property type="evidence" value="ECO:0007669"/>
    <property type="project" value="UniProtKB-KW"/>
</dbReference>
<proteinExistence type="predicted"/>
<evidence type="ECO:0000256" key="1">
    <source>
        <dbReference type="PROSITE-ProRule" id="PRU00047"/>
    </source>
</evidence>
<gene>
    <name evidence="3" type="ORF">PGLA1383_LOCUS35719</name>
    <name evidence="4" type="ORF">PGLA2088_LOCUS49719</name>
</gene>
<evidence type="ECO:0000313" key="3">
    <source>
        <dbReference type="EMBL" id="CAE8618065.1"/>
    </source>
</evidence>
<name>A0A813FVM6_POLGL</name>
<dbReference type="Proteomes" id="UP000654075">
    <property type="component" value="Unassembled WGS sequence"/>
</dbReference>
<sequence length="428" mass="47156">MGKRGGGQLNCWHCGGKGHTQGDCELLLASSAGKKCFVCGSTDHLGADCPQKVEAEANEAKLPAVKRVIASKGPAEAFGQCSRMSVLITTSPVPSNPSTMMIEAVMNTFSHVAGLKECPLVIVCDGYRFAKGDKSTWKAGKVTEDSAERYLEYLENLELLLNTGRLPAGTRIVVLDGRNGQAMAVKAGLAEVETPYVLVHQHDLEFTFDFNLEKVLDVLDDDTNSVKYVGLPLLVNLHYESIAWQHHGVRVKKEAHKGVDLVPVIFWYDSTHITSVRHYQTLVFGPEEVYTAGNFVEETFGVRQRNDVMAKGMDVHAAKYGTYHCLSHALDGSRRPLIMHLNGVRFLTPEQRAARGYPADPPVEFFPSRVLLNRKQRKLKHILDAILGLAGMLDGTQAGRVKDILSKLINETRVRCSELSSTRLLSKS</sequence>